<reference evidence="2 3" key="1">
    <citation type="journal article" date="2024" name="Nat. Commun.">
        <title>Phylogenomics reveals the evolutionary origins of lichenization in chlorophyte algae.</title>
        <authorList>
            <person name="Puginier C."/>
            <person name="Libourel C."/>
            <person name="Otte J."/>
            <person name="Skaloud P."/>
            <person name="Haon M."/>
            <person name="Grisel S."/>
            <person name="Petersen M."/>
            <person name="Berrin J.G."/>
            <person name="Delaux P.M."/>
            <person name="Dal Grande F."/>
            <person name="Keller J."/>
        </authorList>
    </citation>
    <scope>NUCLEOTIDE SEQUENCE [LARGE SCALE GENOMIC DNA]</scope>
    <source>
        <strain evidence="2 3">SAG 2145</strain>
    </source>
</reference>
<comment type="caution">
    <text evidence="2">The sequence shown here is derived from an EMBL/GenBank/DDBJ whole genome shotgun (WGS) entry which is preliminary data.</text>
</comment>
<evidence type="ECO:0000313" key="3">
    <source>
        <dbReference type="Proteomes" id="UP001438707"/>
    </source>
</evidence>
<evidence type="ECO:0000313" key="2">
    <source>
        <dbReference type="EMBL" id="KAK9826677.1"/>
    </source>
</evidence>
<feature type="compositionally biased region" description="Basic and acidic residues" evidence="1">
    <location>
        <begin position="144"/>
        <end position="160"/>
    </location>
</feature>
<sequence length="168" mass="18664">MASQATGLTGPHTSPLFSWAADCGAHSHSNSCPVRQCALAAPRVRWSAARIAATKAAQQANRRKQSSSQASSSQQSQPSTTATYPEPETEKERSPLDYPQEWITPQPSRRPDIFPDFEKLDTPMPKPMPGDPEIPDEEEEEEEEKKKKDPDKEDPEKENPEEPQPDGE</sequence>
<protein>
    <submittedName>
        <fullName evidence="2">Uncharacterized protein</fullName>
    </submittedName>
</protein>
<dbReference type="PANTHER" id="PTHR35713:SF1">
    <property type="entry name" value="ARGININE_SERINE-RICH-LIKE SPLICING FACTOR"/>
    <property type="match status" value="1"/>
</dbReference>
<feature type="region of interest" description="Disordered" evidence="1">
    <location>
        <begin position="1"/>
        <end position="31"/>
    </location>
</feature>
<gene>
    <name evidence="2" type="ORF">WJX74_009513</name>
</gene>
<dbReference type="PANTHER" id="PTHR35713">
    <property type="entry name" value="ARGININE/SERINE-RICH-LIKE SPLICING FACTOR"/>
    <property type="match status" value="1"/>
</dbReference>
<feature type="compositionally biased region" description="Acidic residues" evidence="1">
    <location>
        <begin position="133"/>
        <end position="143"/>
    </location>
</feature>
<proteinExistence type="predicted"/>
<dbReference type="AlphaFoldDB" id="A0AAW1QYW8"/>
<evidence type="ECO:0000256" key="1">
    <source>
        <dbReference type="SAM" id="MobiDB-lite"/>
    </source>
</evidence>
<dbReference type="Proteomes" id="UP001438707">
    <property type="component" value="Unassembled WGS sequence"/>
</dbReference>
<feature type="compositionally biased region" description="Low complexity" evidence="1">
    <location>
        <begin position="52"/>
        <end position="83"/>
    </location>
</feature>
<accession>A0AAW1QYW8</accession>
<organism evidence="2 3">
    <name type="scientific">Apatococcus lobatus</name>
    <dbReference type="NCBI Taxonomy" id="904363"/>
    <lineage>
        <taxon>Eukaryota</taxon>
        <taxon>Viridiplantae</taxon>
        <taxon>Chlorophyta</taxon>
        <taxon>core chlorophytes</taxon>
        <taxon>Trebouxiophyceae</taxon>
        <taxon>Chlorellales</taxon>
        <taxon>Chlorellaceae</taxon>
        <taxon>Apatococcus</taxon>
    </lineage>
</organism>
<keyword evidence="3" id="KW-1185">Reference proteome</keyword>
<feature type="compositionally biased region" description="Polar residues" evidence="1">
    <location>
        <begin position="1"/>
        <end position="16"/>
    </location>
</feature>
<name>A0AAW1QYW8_9CHLO</name>
<feature type="region of interest" description="Disordered" evidence="1">
    <location>
        <begin position="52"/>
        <end position="168"/>
    </location>
</feature>
<feature type="compositionally biased region" description="Basic and acidic residues" evidence="1">
    <location>
        <begin position="109"/>
        <end position="121"/>
    </location>
</feature>
<dbReference type="EMBL" id="JALJOS010000020">
    <property type="protein sequence ID" value="KAK9826677.1"/>
    <property type="molecule type" value="Genomic_DNA"/>
</dbReference>